<dbReference type="SUPFAM" id="SSF82895">
    <property type="entry name" value="TSP-1 type 1 repeat"/>
    <property type="match status" value="1"/>
</dbReference>
<dbReference type="Pfam" id="PF19030">
    <property type="entry name" value="TSP1_ADAMTS"/>
    <property type="match status" value="1"/>
</dbReference>
<sequence length="268" mass="29990">MEKKWPIQLFLLFTLSLFSLVISLLDLPSHGCYWTESCQNKWIGGCGAGHVIIGQSDNCNGLCTEPENSPCLPFYTHFQCCKLESPKVTDRCAKCKNKIDYGEEYICCTDCSDPSIVDGNTKLGYCGTGAELAVQLKPREHFKWVAGPWMSCSSPCDGGIRYRDVECYGQIEDRSIQHYPVDDSRCSGEEMPVRQESCNLRSCGEVSSKGSQARRKHSGMSTWMVTLLVLLGAVAFAGLGFAGYTLYQRYFLHYNFLSVNVRKRMGVL</sequence>
<comment type="caution">
    <text evidence="3">The sequence shown here is derived from an EMBL/GenBank/DDBJ whole genome shotgun (WGS) entry which is preliminary data.</text>
</comment>
<keyword evidence="1" id="KW-1133">Transmembrane helix</keyword>
<proteinExistence type="predicted"/>
<dbReference type="Proteomes" id="UP000631114">
    <property type="component" value="Unassembled WGS sequence"/>
</dbReference>
<keyword evidence="1" id="KW-0812">Transmembrane</keyword>
<keyword evidence="4" id="KW-1185">Reference proteome</keyword>
<accession>A0A835IHU4</accession>
<name>A0A835IHU4_9MAGN</name>
<dbReference type="InterPro" id="IPR036383">
    <property type="entry name" value="TSP1_rpt_sf"/>
</dbReference>
<keyword evidence="1" id="KW-0472">Membrane</keyword>
<dbReference type="EMBL" id="JADFTS010000003">
    <property type="protein sequence ID" value="KAF9616818.1"/>
    <property type="molecule type" value="Genomic_DNA"/>
</dbReference>
<dbReference type="PROSITE" id="PS50092">
    <property type="entry name" value="TSP1"/>
    <property type="match status" value="1"/>
</dbReference>
<evidence type="ECO:0000256" key="1">
    <source>
        <dbReference type="SAM" id="Phobius"/>
    </source>
</evidence>
<dbReference type="InterPro" id="IPR000884">
    <property type="entry name" value="TSP1_rpt"/>
</dbReference>
<dbReference type="AlphaFoldDB" id="A0A835IHU4"/>
<feature type="chain" id="PRO_5032858062" evidence="2">
    <location>
        <begin position="24"/>
        <end position="268"/>
    </location>
</feature>
<dbReference type="OrthoDB" id="412680at2759"/>
<evidence type="ECO:0000313" key="4">
    <source>
        <dbReference type="Proteomes" id="UP000631114"/>
    </source>
</evidence>
<feature type="signal peptide" evidence="2">
    <location>
        <begin position="1"/>
        <end position="23"/>
    </location>
</feature>
<reference evidence="3 4" key="1">
    <citation type="submission" date="2020-10" db="EMBL/GenBank/DDBJ databases">
        <title>The Coptis chinensis genome and diversification of protoberbering-type alkaloids.</title>
        <authorList>
            <person name="Wang B."/>
            <person name="Shu S."/>
            <person name="Song C."/>
            <person name="Liu Y."/>
        </authorList>
    </citation>
    <scope>NUCLEOTIDE SEQUENCE [LARGE SCALE GENOMIC DNA]</scope>
    <source>
        <strain evidence="3">HL-2020</strain>
        <tissue evidence="3">Leaf</tissue>
    </source>
</reference>
<evidence type="ECO:0000313" key="3">
    <source>
        <dbReference type="EMBL" id="KAF9616818.1"/>
    </source>
</evidence>
<dbReference type="Gene3D" id="2.20.100.10">
    <property type="entry name" value="Thrombospondin type-1 (TSP1) repeat"/>
    <property type="match status" value="1"/>
</dbReference>
<feature type="transmembrane region" description="Helical" evidence="1">
    <location>
        <begin position="223"/>
        <end position="247"/>
    </location>
</feature>
<keyword evidence="2" id="KW-0732">Signal</keyword>
<evidence type="ECO:0000256" key="2">
    <source>
        <dbReference type="SAM" id="SignalP"/>
    </source>
</evidence>
<organism evidence="3 4">
    <name type="scientific">Coptis chinensis</name>
    <dbReference type="NCBI Taxonomy" id="261450"/>
    <lineage>
        <taxon>Eukaryota</taxon>
        <taxon>Viridiplantae</taxon>
        <taxon>Streptophyta</taxon>
        <taxon>Embryophyta</taxon>
        <taxon>Tracheophyta</taxon>
        <taxon>Spermatophyta</taxon>
        <taxon>Magnoliopsida</taxon>
        <taxon>Ranunculales</taxon>
        <taxon>Ranunculaceae</taxon>
        <taxon>Coptidoideae</taxon>
        <taxon>Coptis</taxon>
    </lineage>
</organism>
<gene>
    <name evidence="3" type="ORF">IFM89_032668</name>
</gene>
<protein>
    <submittedName>
        <fullName evidence="3">Uncharacterized protein</fullName>
    </submittedName>
</protein>